<dbReference type="PANTHER" id="PTHR12110">
    <property type="entry name" value="HYDROXYPYRUVATE ISOMERASE"/>
    <property type="match status" value="1"/>
</dbReference>
<dbReference type="InterPro" id="IPR013022">
    <property type="entry name" value="Xyl_isomerase-like_TIM-brl"/>
</dbReference>
<reference evidence="2" key="1">
    <citation type="submission" date="2024-07" db="EMBL/GenBank/DDBJ databases">
        <title>Complete genome sequence of Prevotella sp. YM-2024 GTC17259.</title>
        <authorList>
            <person name="Hayashi M."/>
            <person name="Muto Y."/>
            <person name="Tanaka K."/>
            <person name="Niwa H."/>
        </authorList>
    </citation>
    <scope>NUCLEOTIDE SEQUENCE</scope>
    <source>
        <strain evidence="2">GTC17259</strain>
    </source>
</reference>
<dbReference type="AlphaFoldDB" id="A0AB33JEI2"/>
<feature type="domain" description="Xylose isomerase-like TIM barrel" evidence="1">
    <location>
        <begin position="63"/>
        <end position="288"/>
    </location>
</feature>
<dbReference type="PANTHER" id="PTHR12110:SF41">
    <property type="entry name" value="INOSOSE DEHYDRATASE"/>
    <property type="match status" value="1"/>
</dbReference>
<organism evidence="2">
    <name type="scientific">Prevotella sp. GTC17259</name>
    <dbReference type="NCBI Taxonomy" id="3236795"/>
    <lineage>
        <taxon>Bacteria</taxon>
        <taxon>Pseudomonadati</taxon>
        <taxon>Bacteroidota</taxon>
        <taxon>Bacteroidia</taxon>
        <taxon>Bacteroidales</taxon>
        <taxon>Prevotellaceae</taxon>
        <taxon>Prevotella</taxon>
    </lineage>
</organism>
<dbReference type="EMBL" id="AP035787">
    <property type="protein sequence ID" value="BFO76950.1"/>
    <property type="molecule type" value="Genomic_DNA"/>
</dbReference>
<protein>
    <submittedName>
        <fullName evidence="2">Sugar phosphate isomerase/epimerase</fullName>
    </submittedName>
</protein>
<dbReference type="Gene3D" id="3.20.20.150">
    <property type="entry name" value="Divalent-metal-dependent TIM barrel enzymes"/>
    <property type="match status" value="1"/>
</dbReference>
<gene>
    <name evidence="2" type="ORF">GTC17259_20000</name>
</gene>
<evidence type="ECO:0000313" key="2">
    <source>
        <dbReference type="EMBL" id="BFO76950.1"/>
    </source>
</evidence>
<dbReference type="InterPro" id="IPR050312">
    <property type="entry name" value="IolE/XylAMocC-like"/>
</dbReference>
<evidence type="ECO:0000259" key="1">
    <source>
        <dbReference type="Pfam" id="PF01261"/>
    </source>
</evidence>
<accession>A0AB33JEI2</accession>
<keyword evidence="2" id="KW-0413">Isomerase</keyword>
<dbReference type="SUPFAM" id="SSF51658">
    <property type="entry name" value="Xylose isomerase-like"/>
    <property type="match status" value="1"/>
</dbReference>
<dbReference type="GO" id="GO:0016853">
    <property type="term" value="F:isomerase activity"/>
    <property type="evidence" value="ECO:0007669"/>
    <property type="project" value="UniProtKB-KW"/>
</dbReference>
<dbReference type="Pfam" id="PF01261">
    <property type="entry name" value="AP_endonuc_2"/>
    <property type="match status" value="1"/>
</dbReference>
<dbReference type="InterPro" id="IPR036237">
    <property type="entry name" value="Xyl_isomerase-like_sf"/>
</dbReference>
<sequence>MTNKFLCSCLALLLIGSGMVYGQRRPRPQRQFMPAKEMALQLYSIRDLIGDAEKYAQNHARVFKQLKQMGYTAVEAANYVDGKFYGVSPQQFRKNVQAAGLVSLSSHATRGLSAEELKNHDFESAMKWWKEAIKAHKTAGMSYIVTPWTDVPNTLEEAQTLCDYHNAVGKLCRESGLFYGYHNHAHEFGKVGNEVWYDYFVSHTNPEYVFFQMDVYWTVMGQQSPVALFKKYPGRFKLLHIKDMYELGESGMVGFDAIFKHAKEAGLRGYVVEMEATDGTIDIMEGLKRCADYLRRSEFVKPSYVAK</sequence>
<proteinExistence type="predicted"/>
<name>A0AB33JEI2_9BACT</name>